<accession>A0A370HPY0</accession>
<dbReference type="InterPro" id="IPR011991">
    <property type="entry name" value="ArsR-like_HTH"/>
</dbReference>
<evidence type="ECO:0000313" key="5">
    <source>
        <dbReference type="EMBL" id="RDI60558.1"/>
    </source>
</evidence>
<dbReference type="AlphaFoldDB" id="A0A370HPY0"/>
<evidence type="ECO:0000313" key="6">
    <source>
        <dbReference type="Proteomes" id="UP000254869"/>
    </source>
</evidence>
<dbReference type="STRING" id="1210086.GCA_001613105_04491"/>
<dbReference type="InterPro" id="IPR051011">
    <property type="entry name" value="Metal_resp_trans_reg"/>
</dbReference>
<organism evidence="5 6">
    <name type="scientific">Nocardia pseudobrasiliensis</name>
    <dbReference type="NCBI Taxonomy" id="45979"/>
    <lineage>
        <taxon>Bacteria</taxon>
        <taxon>Bacillati</taxon>
        <taxon>Actinomycetota</taxon>
        <taxon>Actinomycetes</taxon>
        <taxon>Mycobacteriales</taxon>
        <taxon>Nocardiaceae</taxon>
        <taxon>Nocardia</taxon>
    </lineage>
</organism>
<keyword evidence="3" id="KW-0804">Transcription</keyword>
<dbReference type="Proteomes" id="UP000254869">
    <property type="component" value="Unassembled WGS sequence"/>
</dbReference>
<reference evidence="5 6" key="1">
    <citation type="submission" date="2018-07" db="EMBL/GenBank/DDBJ databases">
        <title>Genomic Encyclopedia of Type Strains, Phase IV (KMG-IV): sequencing the most valuable type-strain genomes for metagenomic binning, comparative biology and taxonomic classification.</title>
        <authorList>
            <person name="Goeker M."/>
        </authorList>
    </citation>
    <scope>NUCLEOTIDE SEQUENCE [LARGE SCALE GENOMIC DNA]</scope>
    <source>
        <strain evidence="5 6">DSM 44290</strain>
    </source>
</reference>
<dbReference type="SMART" id="SM00418">
    <property type="entry name" value="HTH_ARSR"/>
    <property type="match status" value="1"/>
</dbReference>
<dbReference type="PANTHER" id="PTHR43132:SF8">
    <property type="entry name" value="HTH-TYPE TRANSCRIPTIONAL REGULATOR KMTR"/>
    <property type="match status" value="1"/>
</dbReference>
<comment type="caution">
    <text evidence="5">The sequence shown here is derived from an EMBL/GenBank/DDBJ whole genome shotgun (WGS) entry which is preliminary data.</text>
</comment>
<evidence type="ECO:0000256" key="3">
    <source>
        <dbReference type="ARBA" id="ARBA00023163"/>
    </source>
</evidence>
<proteinExistence type="predicted"/>
<dbReference type="InterPro" id="IPR036388">
    <property type="entry name" value="WH-like_DNA-bd_sf"/>
</dbReference>
<dbReference type="GO" id="GO:0003700">
    <property type="term" value="F:DNA-binding transcription factor activity"/>
    <property type="evidence" value="ECO:0007669"/>
    <property type="project" value="InterPro"/>
</dbReference>
<dbReference type="GO" id="GO:0003677">
    <property type="term" value="F:DNA binding"/>
    <property type="evidence" value="ECO:0007669"/>
    <property type="project" value="UniProtKB-KW"/>
</dbReference>
<feature type="domain" description="HTH arsR-type" evidence="4">
    <location>
        <begin position="257"/>
        <end position="332"/>
    </location>
</feature>
<keyword evidence="1" id="KW-0805">Transcription regulation</keyword>
<gene>
    <name evidence="5" type="ORF">DFR76_115188</name>
</gene>
<evidence type="ECO:0000256" key="1">
    <source>
        <dbReference type="ARBA" id="ARBA00023015"/>
    </source>
</evidence>
<dbReference type="Gene3D" id="1.10.10.10">
    <property type="entry name" value="Winged helix-like DNA-binding domain superfamily/Winged helix DNA-binding domain"/>
    <property type="match status" value="1"/>
</dbReference>
<keyword evidence="6" id="KW-1185">Reference proteome</keyword>
<dbReference type="SUPFAM" id="SSF46785">
    <property type="entry name" value="Winged helix' DNA-binding domain"/>
    <property type="match status" value="1"/>
</dbReference>
<dbReference type="CDD" id="cd00090">
    <property type="entry name" value="HTH_ARSR"/>
    <property type="match status" value="1"/>
</dbReference>
<dbReference type="Pfam" id="PF12840">
    <property type="entry name" value="HTH_20"/>
    <property type="match status" value="1"/>
</dbReference>
<evidence type="ECO:0000259" key="4">
    <source>
        <dbReference type="SMART" id="SM00418"/>
    </source>
</evidence>
<evidence type="ECO:0000256" key="2">
    <source>
        <dbReference type="ARBA" id="ARBA00023125"/>
    </source>
</evidence>
<dbReference type="PANTHER" id="PTHR43132">
    <property type="entry name" value="ARSENICAL RESISTANCE OPERON REPRESSOR ARSR-RELATED"/>
    <property type="match status" value="1"/>
</dbReference>
<dbReference type="RefSeq" id="WP_068000903.1">
    <property type="nucleotide sequence ID" value="NZ_QQBC01000015.1"/>
</dbReference>
<dbReference type="EMBL" id="QQBC01000015">
    <property type="protein sequence ID" value="RDI60558.1"/>
    <property type="molecule type" value="Genomic_DNA"/>
</dbReference>
<keyword evidence="2" id="KW-0238">DNA-binding</keyword>
<sequence length="339" mass="37053">MKRIHFTPEDAMRVRIGPPLSPFGETLLAARMLQRSRAGMFTGWRAQVRDTVPVDFGLLAELVPPDNDFVDLITPLREARSMPEALEALRLAPREELRREVNFTLERRARRSNAPIPAWAATLPDRDGGVLRDIAAAVEAFHSVAFAGRWAHVQTHLDLTGERLARTLATEGVERLLAGLGRWRTPVLEIATLGPPPGSELRLRGRGLTITPSLFAWPDPIALKSSVDEGAPVRLIVPALRDPGDFIAAWGPRPRNDALVALLGRTRAAVLEVVAAGCTTTELARRLAVSPATASEHASILRRAGLIDSRRERNAMRHELTTLGAALLDGELDRGLRSA</sequence>
<dbReference type="InterPro" id="IPR001845">
    <property type="entry name" value="HTH_ArsR_DNA-bd_dom"/>
</dbReference>
<name>A0A370HPY0_9NOCA</name>
<dbReference type="InterPro" id="IPR036390">
    <property type="entry name" value="WH_DNA-bd_sf"/>
</dbReference>
<protein>
    <submittedName>
        <fullName evidence="5">ArsR family transcriptional regulator</fullName>
    </submittedName>
</protein>